<dbReference type="GO" id="GO:0005506">
    <property type="term" value="F:iron ion binding"/>
    <property type="evidence" value="ECO:0007669"/>
    <property type="project" value="InterPro"/>
</dbReference>
<evidence type="ECO:0000256" key="4">
    <source>
        <dbReference type="ARBA" id="ARBA00022982"/>
    </source>
</evidence>
<evidence type="ECO:0000259" key="6">
    <source>
        <dbReference type="Pfam" id="PF01880"/>
    </source>
</evidence>
<dbReference type="Gene3D" id="2.60.40.730">
    <property type="entry name" value="SOR catalytic domain"/>
    <property type="match status" value="1"/>
</dbReference>
<keyword evidence="5" id="KW-0408">Iron</keyword>
<sequence length="133" mass="14453">MEKIPIFFKCPGCSGTVMVMDSGMCKAPSTGALSVSCSGNEMDLLSEQTADFATEKHVPIVEKVEGGIKVTVGSTAHPMTDEHYIMWIGVQAGDDLMIHYLKPGDAPEAIFPCPDTNVKAYECCNIHDLWVNR</sequence>
<dbReference type="PANTHER" id="PTHR36541:SF1">
    <property type="entry name" value="SUPEROXIDE REDUCTASE-RELATED"/>
    <property type="match status" value="1"/>
</dbReference>
<feature type="domain" description="Desulfoferrodoxin ferrous iron-binding" evidence="6">
    <location>
        <begin position="50"/>
        <end position="132"/>
    </location>
</feature>
<dbReference type="NCBIfam" id="TIGR00332">
    <property type="entry name" value="neela_ferrous"/>
    <property type="match status" value="1"/>
</dbReference>
<dbReference type="SUPFAM" id="SSF49367">
    <property type="entry name" value="Superoxide reductase-like"/>
    <property type="match status" value="1"/>
</dbReference>
<dbReference type="PANTHER" id="PTHR36541">
    <property type="entry name" value="SUPEROXIDE REDUCTASE-RELATED"/>
    <property type="match status" value="1"/>
</dbReference>
<accession>A0A9Q4KV60</accession>
<evidence type="ECO:0000256" key="3">
    <source>
        <dbReference type="ARBA" id="ARBA00022723"/>
    </source>
</evidence>
<evidence type="ECO:0000256" key="1">
    <source>
        <dbReference type="ARBA" id="ARBA00005941"/>
    </source>
</evidence>
<protein>
    <submittedName>
        <fullName evidence="7">Desulfoferrodoxin</fullName>
    </submittedName>
</protein>
<proteinExistence type="inferred from homology"/>
<evidence type="ECO:0000256" key="2">
    <source>
        <dbReference type="ARBA" id="ARBA00022448"/>
    </source>
</evidence>
<organism evidence="7 8">
    <name type="scientific">Methanogenium marinum</name>
    <dbReference type="NCBI Taxonomy" id="348610"/>
    <lineage>
        <taxon>Archaea</taxon>
        <taxon>Methanobacteriati</taxon>
        <taxon>Methanobacteriota</taxon>
        <taxon>Stenosarchaea group</taxon>
        <taxon>Methanomicrobia</taxon>
        <taxon>Methanomicrobiales</taxon>
        <taxon>Methanomicrobiaceae</taxon>
        <taxon>Methanogenium</taxon>
    </lineage>
</organism>
<dbReference type="InterPro" id="IPR051233">
    <property type="entry name" value="Desulfoferrodoxin_SOR"/>
</dbReference>
<comment type="caution">
    <text evidence="7">The sequence shown here is derived from an EMBL/GenBank/DDBJ whole genome shotgun (WGS) entry which is preliminary data.</text>
</comment>
<dbReference type="InterPro" id="IPR002742">
    <property type="entry name" value="Desulfoferrodoxin_Fe-bd_dom"/>
</dbReference>
<keyword evidence="2" id="KW-0813">Transport</keyword>
<dbReference type="InterPro" id="IPR036073">
    <property type="entry name" value="Desulfoferrodoxin_Fe-bd_dom_sf"/>
</dbReference>
<evidence type="ECO:0000256" key="5">
    <source>
        <dbReference type="ARBA" id="ARBA00023004"/>
    </source>
</evidence>
<dbReference type="AlphaFoldDB" id="A0A9Q4KV60"/>
<dbReference type="RefSeq" id="WP_274924678.1">
    <property type="nucleotide sequence ID" value="NZ_JAKELO010000002.1"/>
</dbReference>
<evidence type="ECO:0000313" key="8">
    <source>
        <dbReference type="Proteomes" id="UP001143747"/>
    </source>
</evidence>
<reference evidence="7" key="1">
    <citation type="submission" date="2022-01" db="EMBL/GenBank/DDBJ databases">
        <title>Draft genome of Methanogenium marinum DSM 15558.</title>
        <authorList>
            <person name="Chen S.-C."/>
            <person name="You Y.-T."/>
        </authorList>
    </citation>
    <scope>NUCLEOTIDE SEQUENCE</scope>
    <source>
        <strain evidence="7">DSM 15558</strain>
    </source>
</reference>
<evidence type="ECO:0000313" key="7">
    <source>
        <dbReference type="EMBL" id="MDE4908040.1"/>
    </source>
</evidence>
<dbReference type="Pfam" id="PF01880">
    <property type="entry name" value="Desulfoferrodox"/>
    <property type="match status" value="1"/>
</dbReference>
<keyword evidence="4" id="KW-0249">Electron transport</keyword>
<comment type="similarity">
    <text evidence="1">Belongs to the desulfoferrodoxin family.</text>
</comment>
<dbReference type="EMBL" id="JAKELO010000002">
    <property type="protein sequence ID" value="MDE4908040.1"/>
    <property type="molecule type" value="Genomic_DNA"/>
</dbReference>
<name>A0A9Q4KV60_9EURY</name>
<keyword evidence="3" id="KW-0479">Metal-binding</keyword>
<gene>
    <name evidence="7" type="ORF">L0665_05380</name>
</gene>
<dbReference type="GO" id="GO:0016491">
    <property type="term" value="F:oxidoreductase activity"/>
    <property type="evidence" value="ECO:0007669"/>
    <property type="project" value="InterPro"/>
</dbReference>
<keyword evidence="8" id="KW-1185">Reference proteome</keyword>
<dbReference type="Proteomes" id="UP001143747">
    <property type="component" value="Unassembled WGS sequence"/>
</dbReference>